<evidence type="ECO:0000313" key="3">
    <source>
        <dbReference type="Proteomes" id="UP000233551"/>
    </source>
</evidence>
<keyword evidence="3" id="KW-1185">Reference proteome</keyword>
<evidence type="ECO:0000313" key="2">
    <source>
        <dbReference type="EMBL" id="PKI46830.1"/>
    </source>
</evidence>
<dbReference type="EMBL" id="PGOL01002569">
    <property type="protein sequence ID" value="PKI46830.1"/>
    <property type="molecule type" value="Genomic_DNA"/>
</dbReference>
<reference evidence="2 3" key="1">
    <citation type="submission" date="2017-11" db="EMBL/GenBank/DDBJ databases">
        <title>De-novo sequencing of pomegranate (Punica granatum L.) genome.</title>
        <authorList>
            <person name="Akparov Z."/>
            <person name="Amiraslanov A."/>
            <person name="Hajiyeva S."/>
            <person name="Abbasov M."/>
            <person name="Kaur K."/>
            <person name="Hamwieh A."/>
            <person name="Solovyev V."/>
            <person name="Salamov A."/>
            <person name="Braich B."/>
            <person name="Kosarev P."/>
            <person name="Mahmoud A."/>
            <person name="Hajiyev E."/>
            <person name="Babayeva S."/>
            <person name="Izzatullayeva V."/>
            <person name="Mammadov A."/>
            <person name="Mammadov A."/>
            <person name="Sharifova S."/>
            <person name="Ojaghi J."/>
            <person name="Eynullazada K."/>
            <person name="Bayramov B."/>
            <person name="Abdulazimova A."/>
            <person name="Shahmuradov I."/>
        </authorList>
    </citation>
    <scope>NUCLEOTIDE SEQUENCE [LARGE SCALE GENOMIC DNA]</scope>
    <source>
        <strain evidence="3">cv. AG2017</strain>
        <tissue evidence="2">Leaf</tissue>
    </source>
</reference>
<feature type="region of interest" description="Disordered" evidence="1">
    <location>
        <begin position="151"/>
        <end position="176"/>
    </location>
</feature>
<proteinExistence type="predicted"/>
<dbReference type="AlphaFoldDB" id="A0A2I0IT72"/>
<sequence>MHNEPIGIDLAIKGCDFFGDNPSCQLVANSNFILSGPACVRTIVGLESILILGKRVTDAREKESPLSVYDPEVEGRSDRLGIRARGKGKPLYCGFDQSPLCHNSSDHDCQFPTWAETTTCFESLNRSWMDCPIKILIPIVLVFENDSRNEDRDGSPWAMETRPRMAESPLGPCRPR</sequence>
<protein>
    <submittedName>
        <fullName evidence="2">Uncharacterized protein</fullName>
    </submittedName>
</protein>
<comment type="caution">
    <text evidence="2">The sequence shown here is derived from an EMBL/GenBank/DDBJ whole genome shotgun (WGS) entry which is preliminary data.</text>
</comment>
<gene>
    <name evidence="2" type="ORF">CRG98_032768</name>
</gene>
<name>A0A2I0IT72_PUNGR</name>
<organism evidence="2 3">
    <name type="scientific">Punica granatum</name>
    <name type="common">Pomegranate</name>
    <dbReference type="NCBI Taxonomy" id="22663"/>
    <lineage>
        <taxon>Eukaryota</taxon>
        <taxon>Viridiplantae</taxon>
        <taxon>Streptophyta</taxon>
        <taxon>Embryophyta</taxon>
        <taxon>Tracheophyta</taxon>
        <taxon>Spermatophyta</taxon>
        <taxon>Magnoliopsida</taxon>
        <taxon>eudicotyledons</taxon>
        <taxon>Gunneridae</taxon>
        <taxon>Pentapetalae</taxon>
        <taxon>rosids</taxon>
        <taxon>malvids</taxon>
        <taxon>Myrtales</taxon>
        <taxon>Lythraceae</taxon>
        <taxon>Punica</taxon>
    </lineage>
</organism>
<evidence type="ECO:0000256" key="1">
    <source>
        <dbReference type="SAM" id="MobiDB-lite"/>
    </source>
</evidence>
<accession>A0A2I0IT72</accession>
<dbReference type="Proteomes" id="UP000233551">
    <property type="component" value="Unassembled WGS sequence"/>
</dbReference>